<gene>
    <name evidence="9" type="primary">MED5</name>
    <name evidence="10" type="ORF">NLU13_1719</name>
</gene>
<proteinExistence type="inferred from homology"/>
<reference evidence="10" key="1">
    <citation type="submission" date="2022-10" db="EMBL/GenBank/DDBJ databases">
        <title>Determination and structural analysis of whole genome sequence of Sarocladium strictum F4-1.</title>
        <authorList>
            <person name="Hu L."/>
            <person name="Jiang Y."/>
        </authorList>
    </citation>
    <scope>NUCLEOTIDE SEQUENCE</scope>
    <source>
        <strain evidence="10">F4-1</strain>
    </source>
</reference>
<dbReference type="Proteomes" id="UP001175261">
    <property type="component" value="Unassembled WGS sequence"/>
</dbReference>
<evidence type="ECO:0000256" key="1">
    <source>
        <dbReference type="ARBA" id="ARBA00004123"/>
    </source>
</evidence>
<name>A0AA39LCJ1_SARSR</name>
<evidence type="ECO:0000256" key="2">
    <source>
        <dbReference type="ARBA" id="ARBA00008782"/>
    </source>
</evidence>
<sequence>MDGRNASRAALRSNLAFWNKFFAGCIARRVEPEQFQRVVEVAQRDHPLPPAAIADIFLRPTPTNHISLDPSVPLYLQTLANLGYIDTPSILKALYKYSSSQDHVRLAQSQSGDAGTDDGQKEKHTQCWSNSYWVEEHLFYRLIGVIVENRSEQDSETVLEVVRIVSRWMSLFTAVSAAFGAGALEQLPPVREAVRRDGMESARAAFVALLLRLCESQPLLRTITRPFAKDARKDFSDSLGKFIPTLQLIPSVTERLEIFRSQTLAKLDPVSKKQEAANAAMESLLDSTVGLENFFVPDIPIANTRAGLYIYLHAALIARPTLDDHAFFSYLNIRYQGDNMSAASDLILASFDLLATAVFRNEIQKEAHLLKSFLINKVPLLLSQLLPPQFSGNSTEEVVKKTLDQVDQSLFPTASAMFDQSRNSNPYTESIREEFCASCVLHGLVSRDHLEQILGEDFMSNDAREKYSRDKLVGDCLADPERIRSLVGEIDKMDGNVGAVCQAIVEVIRQLCDGKETMTLKIVCSQLAQKPQALDVLLLFERLPTVLEPLCILLDNWRYEEDQGEYQPVYEEYGAVLLLVLAFAYRYQLAPTDVGSQLPDGAVATILARAHVAREVLELTEKEKEHLRGWIQGLFDSDTGGLGDELMSSCPPRDFYLLIATLFYSTVAAYTHGHLSDESLKSGVEYLVDTFLLPSLVPAILFLSEYLWVDSKEQKSVLKVLQLILLPKSISGEASTMLASVKNLVAKPLDHALRTCQKRDPGNQDIEPLLRALADSLRLSRRTSGAEHNELEQWCAAQSSGLASTIKQAVRALVSWSMNPATNMMPTAYSHKQVMAGVRMLGAKRVLYLILECVQQMSETGSANVVYDVATALVCAPDVTTQAATLEANGNVTSGAQRLLTLREVLKTEAEECKKIQKEDANMAEMVVRLHRRVEAQMVVPPQAVLSGADMPMDLGGDAAMAAAAAAAAEASMAADGMGVDGMGLGMGLGGADLNLGGPSNGGGMDMTGDGSDLFGGLDDADMGVGEMSAGDLEMFDNWGM</sequence>
<evidence type="ECO:0000256" key="7">
    <source>
        <dbReference type="ARBA" id="ARBA00023242"/>
    </source>
</evidence>
<evidence type="ECO:0000256" key="3">
    <source>
        <dbReference type="ARBA" id="ARBA00020628"/>
    </source>
</evidence>
<organism evidence="10 11">
    <name type="scientific">Sarocladium strictum</name>
    <name type="common">Black bundle disease fungus</name>
    <name type="synonym">Acremonium strictum</name>
    <dbReference type="NCBI Taxonomy" id="5046"/>
    <lineage>
        <taxon>Eukaryota</taxon>
        <taxon>Fungi</taxon>
        <taxon>Dikarya</taxon>
        <taxon>Ascomycota</taxon>
        <taxon>Pezizomycotina</taxon>
        <taxon>Sordariomycetes</taxon>
        <taxon>Hypocreomycetidae</taxon>
        <taxon>Hypocreales</taxon>
        <taxon>Sarocladiaceae</taxon>
        <taxon>Sarocladium</taxon>
    </lineage>
</organism>
<comment type="similarity">
    <text evidence="2 9">Belongs to the Mediator complex subunit 5 family.</text>
</comment>
<evidence type="ECO:0000313" key="10">
    <source>
        <dbReference type="EMBL" id="KAK0392222.1"/>
    </source>
</evidence>
<keyword evidence="4 9" id="KW-0805">Transcription regulation</keyword>
<evidence type="ECO:0000256" key="4">
    <source>
        <dbReference type="ARBA" id="ARBA00023015"/>
    </source>
</evidence>
<dbReference type="GO" id="GO:0006357">
    <property type="term" value="P:regulation of transcription by RNA polymerase II"/>
    <property type="evidence" value="ECO:0007669"/>
    <property type="project" value="InterPro"/>
</dbReference>
<comment type="subcellular location">
    <subcellularLocation>
        <location evidence="1 9">Nucleus</location>
    </subcellularLocation>
</comment>
<dbReference type="AlphaFoldDB" id="A0AA39LCJ1"/>
<comment type="function">
    <text evidence="9">Component of the Mediator complex, a coactivator involved in the regulated transcription of nearly all RNA polymerase II-dependent genes. Mediator functions as a bridge to convey information from gene-specific regulatory proteins to the basal RNA polymerase II transcription machinery. Mediator is recruited to promoters by direct interactions with regulatory proteins and serves as a scaffold for the assembly of a functional preinitiation complex with RNA polymerase II and the general transcription factors.</text>
</comment>
<dbReference type="EMBL" id="JAPDFR010000001">
    <property type="protein sequence ID" value="KAK0392222.1"/>
    <property type="molecule type" value="Genomic_DNA"/>
</dbReference>
<keyword evidence="7 9" id="KW-0539">Nucleus</keyword>
<dbReference type="GO" id="GO:0003712">
    <property type="term" value="F:transcription coregulator activity"/>
    <property type="evidence" value="ECO:0007669"/>
    <property type="project" value="InterPro"/>
</dbReference>
<evidence type="ECO:0000256" key="9">
    <source>
        <dbReference type="RuleBase" id="RU364142"/>
    </source>
</evidence>
<keyword evidence="6 9" id="KW-0804">Transcription</keyword>
<accession>A0AA39LCJ1</accession>
<evidence type="ECO:0000256" key="8">
    <source>
        <dbReference type="ARBA" id="ARBA00031256"/>
    </source>
</evidence>
<keyword evidence="5 9" id="KW-0010">Activator</keyword>
<evidence type="ECO:0000256" key="6">
    <source>
        <dbReference type="ARBA" id="ARBA00023163"/>
    </source>
</evidence>
<protein>
    <recommendedName>
        <fullName evidence="3 9">Mediator of RNA polymerase II transcription subunit 5</fullName>
    </recommendedName>
    <alternativeName>
        <fullName evidence="8 9">Mediator complex subunit 5</fullName>
    </alternativeName>
</protein>
<dbReference type="Pfam" id="PF08689">
    <property type="entry name" value="Med5"/>
    <property type="match status" value="1"/>
</dbReference>
<dbReference type="PANTHER" id="PTHR35784:SF1">
    <property type="entry name" value="MEDIATOR OF RNA POLYMERASE II TRANSCRIPTION SUBUNIT 5"/>
    <property type="match status" value="1"/>
</dbReference>
<keyword evidence="11" id="KW-1185">Reference proteome</keyword>
<dbReference type="GO" id="GO:0016592">
    <property type="term" value="C:mediator complex"/>
    <property type="evidence" value="ECO:0007669"/>
    <property type="project" value="InterPro"/>
</dbReference>
<evidence type="ECO:0000313" key="11">
    <source>
        <dbReference type="Proteomes" id="UP001175261"/>
    </source>
</evidence>
<evidence type="ECO:0000256" key="5">
    <source>
        <dbReference type="ARBA" id="ARBA00023159"/>
    </source>
</evidence>
<comment type="subunit">
    <text evidence="9">Component of the Mediator complex.</text>
</comment>
<dbReference type="InterPro" id="IPR014801">
    <property type="entry name" value="Mediator_Med5_fun"/>
</dbReference>
<comment type="caution">
    <text evidence="10">The sequence shown here is derived from an EMBL/GenBank/DDBJ whole genome shotgun (WGS) entry which is preliminary data.</text>
</comment>
<dbReference type="PANTHER" id="PTHR35784">
    <property type="entry name" value="MEDIATOR OF RNA POLYMERASE II TRANSCRIPTION SUBUNIT 5"/>
    <property type="match status" value="1"/>
</dbReference>